<accession>A0AA37QC86</accession>
<comment type="caution">
    <text evidence="2">The sequence shown here is derived from an EMBL/GenBank/DDBJ whole genome shotgun (WGS) entry which is preliminary data.</text>
</comment>
<sequence length="74" mass="8410">MNNSNERIRSPPLVCVMIAGRETQNNGIMKMLALPVDRQTLSLAKFCVLVFYLFMEMVVFFVVFIVAGWLVTPV</sequence>
<dbReference type="AlphaFoldDB" id="A0AA37QC86"/>
<reference evidence="2" key="2">
    <citation type="submission" date="2022-11" db="EMBL/GenBank/DDBJ databases">
        <title>Draft genome sequence of Coprococcus comes strain 31264.</title>
        <authorList>
            <person name="Hisatomi A."/>
            <person name="Ohkuma M."/>
            <person name="Sakamoto M."/>
        </authorList>
    </citation>
    <scope>NUCLEOTIDE SEQUENCE</scope>
    <source>
        <strain evidence="2">JCM 31264</strain>
    </source>
</reference>
<organism evidence="2 3">
    <name type="scientific">Coprococcus comes</name>
    <dbReference type="NCBI Taxonomy" id="410072"/>
    <lineage>
        <taxon>Bacteria</taxon>
        <taxon>Bacillati</taxon>
        <taxon>Bacillota</taxon>
        <taxon>Clostridia</taxon>
        <taxon>Lachnospirales</taxon>
        <taxon>Lachnospiraceae</taxon>
        <taxon>Coprococcus</taxon>
    </lineage>
</organism>
<keyword evidence="1" id="KW-0472">Membrane</keyword>
<proteinExistence type="predicted"/>
<evidence type="ECO:0000313" key="2">
    <source>
        <dbReference type="EMBL" id="GLG87215.1"/>
    </source>
</evidence>
<feature type="transmembrane region" description="Helical" evidence="1">
    <location>
        <begin position="46"/>
        <end position="71"/>
    </location>
</feature>
<dbReference type="Proteomes" id="UP001145109">
    <property type="component" value="Unassembled WGS sequence"/>
</dbReference>
<evidence type="ECO:0000256" key="1">
    <source>
        <dbReference type="SAM" id="Phobius"/>
    </source>
</evidence>
<name>A0AA37QC86_9FIRM</name>
<protein>
    <submittedName>
        <fullName evidence="2">Uncharacterized protein</fullName>
    </submittedName>
</protein>
<evidence type="ECO:0000313" key="3">
    <source>
        <dbReference type="Proteomes" id="UP001145109"/>
    </source>
</evidence>
<reference evidence="2" key="1">
    <citation type="submission" date="2022-09" db="EMBL/GenBank/DDBJ databases">
        <title>Draft genome sequence of Coprococcus comes strain 31264.</title>
        <authorList>
            <person name="Atsushi H."/>
            <person name="Moriya O."/>
            <person name="Mitsuo S."/>
        </authorList>
    </citation>
    <scope>NUCLEOTIDE SEQUENCE</scope>
    <source>
        <strain evidence="2">JCM 31264</strain>
    </source>
</reference>
<gene>
    <name evidence="2" type="ORF">comes_17600</name>
</gene>
<dbReference type="Pfam" id="PF12730">
    <property type="entry name" value="ABC2_membrane_4"/>
    <property type="match status" value="1"/>
</dbReference>
<keyword evidence="1" id="KW-0812">Transmembrane</keyword>
<dbReference type="EMBL" id="BSCI01000009">
    <property type="protein sequence ID" value="GLG87215.1"/>
    <property type="molecule type" value="Genomic_DNA"/>
</dbReference>
<keyword evidence="1" id="KW-1133">Transmembrane helix</keyword>